<proteinExistence type="inferred from homology"/>
<dbReference type="GO" id="GO:0005886">
    <property type="term" value="C:plasma membrane"/>
    <property type="evidence" value="ECO:0007669"/>
    <property type="project" value="UniProtKB-SubCell"/>
</dbReference>
<comment type="subcellular location">
    <subcellularLocation>
        <location evidence="1 7">Cell membrane</location>
        <topology evidence="1 7">Multi-pass membrane protein</topology>
    </subcellularLocation>
</comment>
<feature type="transmembrane region" description="Helical" evidence="7">
    <location>
        <begin position="268"/>
        <end position="292"/>
    </location>
</feature>
<accession>A0A1E3AI32</accession>
<comment type="similarity">
    <text evidence="7">Belongs to the binding-protein-dependent transport system permease family.</text>
</comment>
<comment type="caution">
    <text evidence="9">The sequence shown here is derived from an EMBL/GenBank/DDBJ whole genome shotgun (WGS) entry which is preliminary data.</text>
</comment>
<keyword evidence="6 7" id="KW-0472">Membrane</keyword>
<feature type="transmembrane region" description="Helical" evidence="7">
    <location>
        <begin position="79"/>
        <end position="99"/>
    </location>
</feature>
<reference evidence="9 10" key="1">
    <citation type="submission" date="2016-07" db="EMBL/GenBank/DDBJ databases">
        <title>Characterization of isolates of Eisenbergiella tayi derived from blood cultures, using whole genome sequencing.</title>
        <authorList>
            <person name="Burdz T."/>
            <person name="Wiebe D."/>
            <person name="Huynh C."/>
            <person name="Bernard K."/>
        </authorList>
    </citation>
    <scope>NUCLEOTIDE SEQUENCE [LARGE SCALE GENOMIC DNA]</scope>
    <source>
        <strain evidence="9 10">NML 120489</strain>
    </source>
</reference>
<evidence type="ECO:0000256" key="7">
    <source>
        <dbReference type="RuleBase" id="RU363032"/>
    </source>
</evidence>
<organism evidence="9 10">
    <name type="scientific">Eisenbergiella tayi</name>
    <dbReference type="NCBI Taxonomy" id="1432052"/>
    <lineage>
        <taxon>Bacteria</taxon>
        <taxon>Bacillati</taxon>
        <taxon>Bacillota</taxon>
        <taxon>Clostridia</taxon>
        <taxon>Lachnospirales</taxon>
        <taxon>Lachnospiraceae</taxon>
        <taxon>Eisenbergiella</taxon>
    </lineage>
</organism>
<keyword evidence="9" id="KW-0762">Sugar transport</keyword>
<dbReference type="GeneID" id="93305131"/>
<dbReference type="PANTHER" id="PTHR43227:SF11">
    <property type="entry name" value="BLL4140 PROTEIN"/>
    <property type="match status" value="1"/>
</dbReference>
<dbReference type="PATRIC" id="fig|1432052.3.peg.5737"/>
<name>A0A1E3AI32_9FIRM</name>
<feature type="transmembrane region" description="Helical" evidence="7">
    <location>
        <begin position="12"/>
        <end position="29"/>
    </location>
</feature>
<dbReference type="Pfam" id="PF00528">
    <property type="entry name" value="BPD_transp_1"/>
    <property type="match status" value="1"/>
</dbReference>
<dbReference type="GO" id="GO:0055085">
    <property type="term" value="P:transmembrane transport"/>
    <property type="evidence" value="ECO:0007669"/>
    <property type="project" value="InterPro"/>
</dbReference>
<keyword evidence="4 7" id="KW-0812">Transmembrane</keyword>
<dbReference type="InterPro" id="IPR050809">
    <property type="entry name" value="UgpAE/MalFG_permease"/>
</dbReference>
<gene>
    <name evidence="9" type="primary">yteP_90</name>
    <name evidence="9" type="ORF">BEH84_05179</name>
</gene>
<feature type="transmembrane region" description="Helical" evidence="7">
    <location>
        <begin position="214"/>
        <end position="234"/>
    </location>
</feature>
<evidence type="ECO:0000259" key="8">
    <source>
        <dbReference type="PROSITE" id="PS50928"/>
    </source>
</evidence>
<evidence type="ECO:0000256" key="4">
    <source>
        <dbReference type="ARBA" id="ARBA00022692"/>
    </source>
</evidence>
<evidence type="ECO:0000256" key="1">
    <source>
        <dbReference type="ARBA" id="ARBA00004651"/>
    </source>
</evidence>
<dbReference type="EMBL" id="MCGI01000006">
    <property type="protein sequence ID" value="ODM07856.1"/>
    <property type="molecule type" value="Genomic_DNA"/>
</dbReference>
<dbReference type="CDD" id="cd06261">
    <property type="entry name" value="TM_PBP2"/>
    <property type="match status" value="1"/>
</dbReference>
<dbReference type="PROSITE" id="PS50928">
    <property type="entry name" value="ABC_TM1"/>
    <property type="match status" value="1"/>
</dbReference>
<dbReference type="InterPro" id="IPR000515">
    <property type="entry name" value="MetI-like"/>
</dbReference>
<dbReference type="PANTHER" id="PTHR43227">
    <property type="entry name" value="BLL4140 PROTEIN"/>
    <property type="match status" value="1"/>
</dbReference>
<keyword evidence="5 7" id="KW-1133">Transmembrane helix</keyword>
<dbReference type="InterPro" id="IPR035906">
    <property type="entry name" value="MetI-like_sf"/>
</dbReference>
<dbReference type="RefSeq" id="WP_044967947.1">
    <property type="nucleotide sequence ID" value="NZ_DBFYTC010000070.1"/>
</dbReference>
<dbReference type="AlphaFoldDB" id="A0A1E3AI32"/>
<feature type="transmembrane region" description="Helical" evidence="7">
    <location>
        <begin position="111"/>
        <end position="131"/>
    </location>
</feature>
<evidence type="ECO:0000313" key="9">
    <source>
        <dbReference type="EMBL" id="ODM07856.1"/>
    </source>
</evidence>
<evidence type="ECO:0000256" key="6">
    <source>
        <dbReference type="ARBA" id="ARBA00023136"/>
    </source>
</evidence>
<evidence type="ECO:0000256" key="5">
    <source>
        <dbReference type="ARBA" id="ARBA00022989"/>
    </source>
</evidence>
<dbReference type="Proteomes" id="UP000095003">
    <property type="component" value="Unassembled WGS sequence"/>
</dbReference>
<evidence type="ECO:0000256" key="3">
    <source>
        <dbReference type="ARBA" id="ARBA00022475"/>
    </source>
</evidence>
<evidence type="ECO:0000256" key="2">
    <source>
        <dbReference type="ARBA" id="ARBA00022448"/>
    </source>
</evidence>
<feature type="domain" description="ABC transmembrane type-1" evidence="8">
    <location>
        <begin position="71"/>
        <end position="289"/>
    </location>
</feature>
<sequence>MKRKKRIKHWQLYLFLVIPIVLVFIFNYIPMAGIQLAFKKYNMNLGIMGSPWIGFDNFKKFFRNYQFWRLLKNTLTLSLYGMLAGFPIPIMLALLLNSMNNLKYKKFIQTVTYMPHFISTVVMVGLIIQVFNPRIGLYGIIYSAVTGNNAPDVLGSASAFPHIYVLSGVWQSMGWNSIIYMAALAGVDAELHEAAQMDGASKFQRILHIDLPSILPTAIMLLILNAGSIMNIGFEKAFLMQNNLNLRSSEVISTYVYKMGLESATGDYGYATAIGLFNSVINLILIVSVNAVSKKVTEQSLW</sequence>
<evidence type="ECO:0000313" key="10">
    <source>
        <dbReference type="Proteomes" id="UP000095003"/>
    </source>
</evidence>
<keyword evidence="2 7" id="KW-0813">Transport</keyword>
<dbReference type="Gene3D" id="1.10.3720.10">
    <property type="entry name" value="MetI-like"/>
    <property type="match status" value="1"/>
</dbReference>
<dbReference type="SUPFAM" id="SSF161098">
    <property type="entry name" value="MetI-like"/>
    <property type="match status" value="1"/>
</dbReference>
<protein>
    <submittedName>
        <fullName evidence="9">Putative multiple-sugar transport system permease YteP</fullName>
    </submittedName>
</protein>
<keyword evidence="3" id="KW-1003">Cell membrane</keyword>